<dbReference type="AlphaFoldDB" id="A0A1K1LBI2"/>
<evidence type="ECO:0000313" key="1">
    <source>
        <dbReference type="EMBL" id="SFV72056.1"/>
    </source>
</evidence>
<dbReference type="Proteomes" id="UP000186323">
    <property type="component" value="Chromosome I"/>
</dbReference>
<protein>
    <submittedName>
        <fullName evidence="1">Uncharacterized protein</fullName>
    </submittedName>
</protein>
<proteinExistence type="predicted"/>
<reference evidence="2" key="1">
    <citation type="submission" date="2016-10" db="EMBL/GenBank/DDBJ databases">
        <authorList>
            <person name="Wegmann U."/>
        </authorList>
    </citation>
    <scope>NUCLEOTIDE SEQUENCE [LARGE SCALE GENOMIC DNA]</scope>
</reference>
<evidence type="ECO:0000313" key="2">
    <source>
        <dbReference type="Proteomes" id="UP000186323"/>
    </source>
</evidence>
<accession>A0A1K1LBI2</accession>
<keyword evidence="2" id="KW-1185">Reference proteome</keyword>
<gene>
    <name evidence="1" type="ORF">DESPIGER_0154</name>
</gene>
<sequence length="168" mass="18301">MNEKTDITPAMETQAPVTTPAQDIFSACAELAAFSGHVTTEQWDTLRRVIATLRGVADEIGGLVRPDVMEMPLPGQDYRCLAEEACDGVEDAWETAPVVEASSPEEAAGLAITDRLPEIGLARFETDTFGEAIIFVKGVTGRVHSFRVEYLCLPHVLKVEDMTTSFAR</sequence>
<dbReference type="RefSeq" id="WP_072331776.1">
    <property type="nucleotide sequence ID" value="NZ_LT630450.1"/>
</dbReference>
<organism evidence="1 2">
    <name type="scientific">Desulfovibrio piger</name>
    <dbReference type="NCBI Taxonomy" id="901"/>
    <lineage>
        <taxon>Bacteria</taxon>
        <taxon>Pseudomonadati</taxon>
        <taxon>Thermodesulfobacteriota</taxon>
        <taxon>Desulfovibrionia</taxon>
        <taxon>Desulfovibrionales</taxon>
        <taxon>Desulfovibrionaceae</taxon>
        <taxon>Desulfovibrio</taxon>
    </lineage>
</organism>
<dbReference type="KEGG" id="dpg:DESPIGER_0154"/>
<dbReference type="EMBL" id="LT630450">
    <property type="protein sequence ID" value="SFV72056.1"/>
    <property type="molecule type" value="Genomic_DNA"/>
</dbReference>
<name>A0A1K1LBI2_9BACT</name>